<proteinExistence type="predicted"/>
<gene>
    <name evidence="2" type="ORF">ELS82_23060</name>
</gene>
<dbReference type="OrthoDB" id="766804at2"/>
<name>A0A4Y8W917_9VIBR</name>
<dbReference type="Proteomes" id="UP000297753">
    <property type="component" value="Unassembled WGS sequence"/>
</dbReference>
<reference evidence="2 3" key="1">
    <citation type="submission" date="2019-01" db="EMBL/GenBank/DDBJ databases">
        <title>Vibrio BEI176 sp. nov, a marine bacterium isolated from China: eastern marignal seas.</title>
        <authorList>
            <person name="Li B."/>
        </authorList>
    </citation>
    <scope>NUCLEOTIDE SEQUENCE [LARGE SCALE GENOMIC DNA]</scope>
    <source>
        <strain evidence="2 3">BEI176</strain>
    </source>
</reference>
<dbReference type="Pfam" id="PF18864">
    <property type="entry name" value="AbiTii"/>
    <property type="match status" value="1"/>
</dbReference>
<organism evidence="2 3">
    <name type="scientific">Vibrio ouci</name>
    <dbReference type="NCBI Taxonomy" id="2499078"/>
    <lineage>
        <taxon>Bacteria</taxon>
        <taxon>Pseudomonadati</taxon>
        <taxon>Pseudomonadota</taxon>
        <taxon>Gammaproteobacteria</taxon>
        <taxon>Vibrionales</taxon>
        <taxon>Vibrionaceae</taxon>
        <taxon>Vibrio</taxon>
    </lineage>
</organism>
<dbReference type="InterPro" id="IPR041304">
    <property type="entry name" value="AbiTii"/>
</dbReference>
<evidence type="ECO:0000259" key="1">
    <source>
        <dbReference type="Pfam" id="PF18864"/>
    </source>
</evidence>
<evidence type="ECO:0000313" key="3">
    <source>
        <dbReference type="Proteomes" id="UP000297753"/>
    </source>
</evidence>
<dbReference type="RefSeq" id="WP_134837528.1">
    <property type="nucleotide sequence ID" value="NZ_SATR01000084.1"/>
</dbReference>
<feature type="domain" description="AbiTii" evidence="1">
    <location>
        <begin position="4"/>
        <end position="186"/>
    </location>
</feature>
<evidence type="ECO:0000313" key="2">
    <source>
        <dbReference type="EMBL" id="TFH89294.1"/>
    </source>
</evidence>
<sequence>MSGLVLELQRDALNNSVGTSSLVRKALVVSKKLGIKDVEGWLNQELNGYTDPEESLPIYRELHGALKVHNPVRGLIPFRIANSSLTHDLSHRKIPHSIAELESTIKSNGTGKLIMNYPPEIRDRLMEVMDLPMEPFLEVSTSQIVAVIDSLRNEVLNWALELEQKGVKGEGMTFSHTEKQAAESVTYKITNNIGSMQNSQLQQASDNSHQSMDFEVNDSHVAEFLEVLKSSISQLHLNESDAKELNAEVATIEHQLASPKPKKIILSESLKSVRNIIEGTTGSIVATGLLAQLGVLMSNVS</sequence>
<dbReference type="EMBL" id="SATR01000084">
    <property type="protein sequence ID" value="TFH89294.1"/>
    <property type="molecule type" value="Genomic_DNA"/>
</dbReference>
<keyword evidence="3" id="KW-1185">Reference proteome</keyword>
<protein>
    <recommendedName>
        <fullName evidence="1">AbiTii domain-containing protein</fullName>
    </recommendedName>
</protein>
<comment type="caution">
    <text evidence="2">The sequence shown here is derived from an EMBL/GenBank/DDBJ whole genome shotgun (WGS) entry which is preliminary data.</text>
</comment>
<accession>A0A4Y8W917</accession>
<dbReference type="AlphaFoldDB" id="A0A4Y8W917"/>